<dbReference type="EMBL" id="JAGIYQ010000003">
    <property type="protein sequence ID" value="MBP0724803.1"/>
    <property type="molecule type" value="Genomic_DNA"/>
</dbReference>
<protein>
    <submittedName>
        <fullName evidence="4">GNAT family N-acetyltransferase</fullName>
        <ecNumber evidence="4">2.3.1.-</ecNumber>
    </submittedName>
</protein>
<dbReference type="AlphaFoldDB" id="A0A940SK20"/>
<dbReference type="SUPFAM" id="SSF55729">
    <property type="entry name" value="Acyl-CoA N-acyltransferases (Nat)"/>
    <property type="match status" value="1"/>
</dbReference>
<evidence type="ECO:0000259" key="3">
    <source>
        <dbReference type="PROSITE" id="PS51186"/>
    </source>
</evidence>
<name>A0A940SK20_9BACI</name>
<dbReference type="EC" id="2.3.1.-" evidence="4"/>
<sequence length="138" mass="16228">MSTIKVERLQINFKTLEQFQKFAGYGLQELSMLEDLESNLIDNEFQSPFYGIYIGNALVARMSLYLHKNDELMKDTCYEINKMEVLPFYQKNNYGTELVKFAKSLNLPIKTIPRANSNEFWKKQGFGETDGEYVVWRQ</sequence>
<dbReference type="Pfam" id="PF00583">
    <property type="entry name" value="Acetyltransf_1"/>
    <property type="match status" value="1"/>
</dbReference>
<keyword evidence="1 4" id="KW-0808">Transferase</keyword>
<organism evidence="4 5">
    <name type="scientific">Gottfriedia endophytica</name>
    <dbReference type="NCBI Taxonomy" id="2820819"/>
    <lineage>
        <taxon>Bacteria</taxon>
        <taxon>Bacillati</taxon>
        <taxon>Bacillota</taxon>
        <taxon>Bacilli</taxon>
        <taxon>Bacillales</taxon>
        <taxon>Bacillaceae</taxon>
        <taxon>Gottfriedia</taxon>
    </lineage>
</organism>
<gene>
    <name evidence="4" type="ORF">J5Y03_06315</name>
</gene>
<proteinExistence type="predicted"/>
<feature type="domain" description="N-acetyltransferase" evidence="3">
    <location>
        <begin position="4"/>
        <end position="138"/>
    </location>
</feature>
<keyword evidence="5" id="KW-1185">Reference proteome</keyword>
<dbReference type="Proteomes" id="UP000682134">
    <property type="component" value="Unassembled WGS sequence"/>
</dbReference>
<dbReference type="RefSeq" id="WP_209403685.1">
    <property type="nucleotide sequence ID" value="NZ_JAGIYQ010000003.1"/>
</dbReference>
<keyword evidence="2 4" id="KW-0012">Acyltransferase</keyword>
<evidence type="ECO:0000313" key="4">
    <source>
        <dbReference type="EMBL" id="MBP0724803.1"/>
    </source>
</evidence>
<dbReference type="GO" id="GO:0016747">
    <property type="term" value="F:acyltransferase activity, transferring groups other than amino-acyl groups"/>
    <property type="evidence" value="ECO:0007669"/>
    <property type="project" value="InterPro"/>
</dbReference>
<dbReference type="InterPro" id="IPR017274">
    <property type="entry name" value="YlbP"/>
</dbReference>
<dbReference type="PROSITE" id="PS51186">
    <property type="entry name" value="GNAT"/>
    <property type="match status" value="1"/>
</dbReference>
<reference evidence="4" key="1">
    <citation type="submission" date="2021-04" db="EMBL/GenBank/DDBJ databases">
        <title>Genome seq and assembly of Bacillus sp.</title>
        <authorList>
            <person name="Chhetri G."/>
        </authorList>
    </citation>
    <scope>NUCLEOTIDE SEQUENCE</scope>
    <source>
        <strain evidence="4">RG28</strain>
    </source>
</reference>
<dbReference type="InterPro" id="IPR000182">
    <property type="entry name" value="GNAT_dom"/>
</dbReference>
<evidence type="ECO:0000313" key="5">
    <source>
        <dbReference type="Proteomes" id="UP000682134"/>
    </source>
</evidence>
<dbReference type="PIRSF" id="PIRSF037732">
    <property type="entry name" value="YlbP_prd"/>
    <property type="match status" value="1"/>
</dbReference>
<accession>A0A940SK20</accession>
<comment type="caution">
    <text evidence="4">The sequence shown here is derived from an EMBL/GenBank/DDBJ whole genome shotgun (WGS) entry which is preliminary data.</text>
</comment>
<dbReference type="Gene3D" id="3.40.630.30">
    <property type="match status" value="1"/>
</dbReference>
<dbReference type="InterPro" id="IPR016181">
    <property type="entry name" value="Acyl_CoA_acyltransferase"/>
</dbReference>
<evidence type="ECO:0000256" key="1">
    <source>
        <dbReference type="ARBA" id="ARBA00022679"/>
    </source>
</evidence>
<evidence type="ECO:0000256" key="2">
    <source>
        <dbReference type="ARBA" id="ARBA00023315"/>
    </source>
</evidence>